<accession>A0A3S4GXW9</accession>
<sequence length="290" mass="31661">MLDLRQRDFSAPILQATGLPRRLFPRLVEAGQPIGTLLPEAAALLGLPVGIPVISAGHDTQFALFGAGAGQDEPVLSSGTWEILMVRSAQVDTSLLCDYSGSTCELDSQPGRYNPGMQWLASGVLEWVRKLLYSADTPWQTLIDEAQAIPPGAQGVRMQCDLLASQHAGWQGVTLNTTRGHFYRRRAGGVKRSAGRSICKPWKKSAASGRKSCCWWAAAAATRYGTRSRPTDSGYRSKVLDDAETTVAGAAMFGWYGVGEFSSPEQARAQVAYRYRYFWPQTEPELIEEA</sequence>
<dbReference type="GO" id="GO:0008737">
    <property type="term" value="F:L-fuculokinase activity"/>
    <property type="evidence" value="ECO:0007669"/>
    <property type="project" value="UniProtKB-EC"/>
</dbReference>
<keyword evidence="2 5" id="KW-0808">Transferase</keyword>
<dbReference type="InterPro" id="IPR043129">
    <property type="entry name" value="ATPase_NBD"/>
</dbReference>
<protein>
    <submittedName>
        <fullName evidence="5">L-fuculokinase</fullName>
        <ecNumber evidence="5">2.7.1.51</ecNumber>
    </submittedName>
</protein>
<evidence type="ECO:0000259" key="4">
    <source>
        <dbReference type="Pfam" id="PF00370"/>
    </source>
</evidence>
<dbReference type="PANTHER" id="PTHR43095">
    <property type="entry name" value="SUGAR KINASE"/>
    <property type="match status" value="1"/>
</dbReference>
<feature type="domain" description="Carbohydrate kinase FGGY N-terminal" evidence="4">
    <location>
        <begin position="1"/>
        <end position="66"/>
    </location>
</feature>
<evidence type="ECO:0000313" key="6">
    <source>
        <dbReference type="Proteomes" id="UP000282433"/>
    </source>
</evidence>
<dbReference type="InterPro" id="IPR050406">
    <property type="entry name" value="FGGY_Carb_Kinase"/>
</dbReference>
<evidence type="ECO:0000256" key="2">
    <source>
        <dbReference type="ARBA" id="ARBA00022679"/>
    </source>
</evidence>
<evidence type="ECO:0000313" key="5">
    <source>
        <dbReference type="EMBL" id="VEB01884.1"/>
    </source>
</evidence>
<dbReference type="AlphaFoldDB" id="A0A3S4GXW9"/>
<name>A0A3S4GXW9_KLEPN</name>
<dbReference type="Gene3D" id="3.30.420.40">
    <property type="match status" value="2"/>
</dbReference>
<reference evidence="5 6" key="1">
    <citation type="submission" date="2018-12" db="EMBL/GenBank/DDBJ databases">
        <authorList>
            <consortium name="Pathogen Informatics"/>
        </authorList>
    </citation>
    <scope>NUCLEOTIDE SEQUENCE [LARGE SCALE GENOMIC DNA]</scope>
    <source>
        <strain evidence="5 6">NCTC13635</strain>
    </source>
</reference>
<proteinExistence type="inferred from homology"/>
<dbReference type="EMBL" id="LR134162">
    <property type="protein sequence ID" value="VEB01884.1"/>
    <property type="molecule type" value="Genomic_DNA"/>
</dbReference>
<comment type="similarity">
    <text evidence="1">Belongs to the FGGY kinase family.</text>
</comment>
<evidence type="ECO:0000256" key="3">
    <source>
        <dbReference type="ARBA" id="ARBA00022777"/>
    </source>
</evidence>
<dbReference type="PANTHER" id="PTHR43095:SF5">
    <property type="entry name" value="XYLULOSE KINASE"/>
    <property type="match status" value="1"/>
</dbReference>
<gene>
    <name evidence="5" type="primary">fucK</name>
    <name evidence="5" type="ORF">NCTC13635_02423</name>
</gene>
<dbReference type="Pfam" id="PF00370">
    <property type="entry name" value="FGGY_N"/>
    <property type="match status" value="1"/>
</dbReference>
<keyword evidence="3 5" id="KW-0418">Kinase</keyword>
<evidence type="ECO:0000256" key="1">
    <source>
        <dbReference type="ARBA" id="ARBA00009156"/>
    </source>
</evidence>
<organism evidence="5 6">
    <name type="scientific">Klebsiella pneumoniae</name>
    <dbReference type="NCBI Taxonomy" id="573"/>
    <lineage>
        <taxon>Bacteria</taxon>
        <taxon>Pseudomonadati</taxon>
        <taxon>Pseudomonadota</taxon>
        <taxon>Gammaproteobacteria</taxon>
        <taxon>Enterobacterales</taxon>
        <taxon>Enterobacteriaceae</taxon>
        <taxon>Klebsiella/Raoultella group</taxon>
        <taxon>Klebsiella</taxon>
        <taxon>Klebsiella pneumoniae complex</taxon>
    </lineage>
</organism>
<dbReference type="Proteomes" id="UP000282433">
    <property type="component" value="Chromosome"/>
</dbReference>
<dbReference type="SUPFAM" id="SSF53067">
    <property type="entry name" value="Actin-like ATPase domain"/>
    <property type="match status" value="3"/>
</dbReference>
<dbReference type="EC" id="2.7.1.51" evidence="5"/>
<dbReference type="InterPro" id="IPR018484">
    <property type="entry name" value="FGGY_N"/>
</dbReference>